<gene>
    <name evidence="3" type="ORF">Q6A51_20765</name>
</gene>
<dbReference type="Proteomes" id="UP001223016">
    <property type="component" value="Unassembled WGS sequence"/>
</dbReference>
<dbReference type="InterPro" id="IPR026881">
    <property type="entry name" value="WYL_dom"/>
</dbReference>
<keyword evidence="4" id="KW-1185">Reference proteome</keyword>
<proteinExistence type="predicted"/>
<dbReference type="InterPro" id="IPR051534">
    <property type="entry name" value="CBASS_pafABC_assoc_protein"/>
</dbReference>
<name>A0ABT9CUR0_9PSED</name>
<dbReference type="PANTHER" id="PTHR34580:SF3">
    <property type="entry name" value="PROTEIN PAFB"/>
    <property type="match status" value="1"/>
</dbReference>
<dbReference type="InterPro" id="IPR013196">
    <property type="entry name" value="HTH_11"/>
</dbReference>
<dbReference type="Pfam" id="PF13280">
    <property type="entry name" value="WYL"/>
    <property type="match status" value="1"/>
</dbReference>
<evidence type="ECO:0000259" key="1">
    <source>
        <dbReference type="Pfam" id="PF08279"/>
    </source>
</evidence>
<accession>A0ABT9CUR0</accession>
<feature type="domain" description="WYL" evidence="2">
    <location>
        <begin position="138"/>
        <end position="201"/>
    </location>
</feature>
<evidence type="ECO:0000313" key="3">
    <source>
        <dbReference type="EMBL" id="MDO7929221.1"/>
    </source>
</evidence>
<dbReference type="InterPro" id="IPR036390">
    <property type="entry name" value="WH_DNA-bd_sf"/>
</dbReference>
<dbReference type="Gene3D" id="1.10.10.10">
    <property type="entry name" value="Winged helix-like DNA-binding domain superfamily/Winged helix DNA-binding domain"/>
    <property type="match status" value="1"/>
</dbReference>
<feature type="domain" description="Helix-turn-helix type 11" evidence="1">
    <location>
        <begin position="6"/>
        <end position="59"/>
    </location>
</feature>
<dbReference type="EMBL" id="JAUQOO010000018">
    <property type="protein sequence ID" value="MDO7929221.1"/>
    <property type="molecule type" value="Genomic_DNA"/>
</dbReference>
<comment type="caution">
    <text evidence="3">The sequence shown here is derived from an EMBL/GenBank/DDBJ whole genome shotgun (WGS) entry which is preliminary data.</text>
</comment>
<protein>
    <submittedName>
        <fullName evidence="3">YafY family protein</fullName>
    </submittedName>
</protein>
<dbReference type="RefSeq" id="WP_201017148.1">
    <property type="nucleotide sequence ID" value="NZ_JAUQOO010000018.1"/>
</dbReference>
<reference evidence="3 4" key="1">
    <citation type="submission" date="2023-07" db="EMBL/GenBank/DDBJ databases">
        <title>Identification of four novel Pseudomonas species associated with bacterial leaf spot of cucurbits.</title>
        <authorList>
            <person name="Fullem K.R."/>
        </authorList>
    </citation>
    <scope>NUCLEOTIDE SEQUENCE [LARGE SCALE GENOMIC DNA]</scope>
    <source>
        <strain evidence="3 4">KFB 138</strain>
    </source>
</reference>
<dbReference type="PROSITE" id="PS52050">
    <property type="entry name" value="WYL"/>
    <property type="match status" value="1"/>
</dbReference>
<organism evidence="3 4">
    <name type="scientific">Pseudomonas serbiensis</name>
    <dbReference type="NCBI Taxonomy" id="3064350"/>
    <lineage>
        <taxon>Bacteria</taxon>
        <taxon>Pseudomonadati</taxon>
        <taxon>Pseudomonadota</taxon>
        <taxon>Gammaproteobacteria</taxon>
        <taxon>Pseudomonadales</taxon>
        <taxon>Pseudomonadaceae</taxon>
        <taxon>Pseudomonas</taxon>
    </lineage>
</organism>
<dbReference type="InterPro" id="IPR036388">
    <property type="entry name" value="WH-like_DNA-bd_sf"/>
</dbReference>
<dbReference type="SUPFAM" id="SSF46785">
    <property type="entry name" value="Winged helix' DNA-binding domain"/>
    <property type="match status" value="1"/>
</dbReference>
<dbReference type="Pfam" id="PF08279">
    <property type="entry name" value="HTH_11"/>
    <property type="match status" value="1"/>
</dbReference>
<evidence type="ECO:0000313" key="4">
    <source>
        <dbReference type="Proteomes" id="UP001223016"/>
    </source>
</evidence>
<evidence type="ECO:0000259" key="2">
    <source>
        <dbReference type="Pfam" id="PF13280"/>
    </source>
</evidence>
<sequence length="233" mass="26809">MSRSHRLFDLMQVLRRHRGAVSGEVLAGELKVSLRTIRRDIATLQAMGADVTGEPGVGYMLRPDFLLPPLTFTEEEIQALVAGALWVSRQTDEGLAHAVDNALAKIHAVLPPDMRRSLDDNTIYINRDRKDSTVLDMTKVRQALREQRKLHIRYTDKNGAESQRIIWPIMLGFVESRLFIAGWCELREGYRIFRTDQIAEVDFLKDHYSRPRQQLIKEWRAQEAHPCNQSDCS</sequence>
<dbReference type="PANTHER" id="PTHR34580">
    <property type="match status" value="1"/>
</dbReference>